<accession>A0AAW0XU11</accession>
<feature type="compositionally biased region" description="Polar residues" evidence="1">
    <location>
        <begin position="117"/>
        <end position="155"/>
    </location>
</feature>
<feature type="compositionally biased region" description="Polar residues" evidence="1">
    <location>
        <begin position="1"/>
        <end position="20"/>
    </location>
</feature>
<reference evidence="2 3" key="1">
    <citation type="journal article" date="2024" name="BMC Genomics">
        <title>Genome assembly of redclaw crayfish (Cherax quadricarinatus) provides insights into its immune adaptation and hypoxia tolerance.</title>
        <authorList>
            <person name="Liu Z."/>
            <person name="Zheng J."/>
            <person name="Li H."/>
            <person name="Fang K."/>
            <person name="Wang S."/>
            <person name="He J."/>
            <person name="Zhou D."/>
            <person name="Weng S."/>
            <person name="Chi M."/>
            <person name="Gu Z."/>
            <person name="He J."/>
            <person name="Li F."/>
            <person name="Wang M."/>
        </authorList>
    </citation>
    <scope>NUCLEOTIDE SEQUENCE [LARGE SCALE GENOMIC DNA]</scope>
    <source>
        <strain evidence="2">ZL_2023a</strain>
    </source>
</reference>
<evidence type="ECO:0000313" key="2">
    <source>
        <dbReference type="EMBL" id="KAK8741479.1"/>
    </source>
</evidence>
<comment type="caution">
    <text evidence="2">The sequence shown here is derived from an EMBL/GenBank/DDBJ whole genome shotgun (WGS) entry which is preliminary data.</text>
</comment>
<name>A0AAW0XU11_CHEQU</name>
<feature type="non-terminal residue" evidence="2">
    <location>
        <position position="1"/>
    </location>
</feature>
<evidence type="ECO:0000313" key="3">
    <source>
        <dbReference type="Proteomes" id="UP001445076"/>
    </source>
</evidence>
<feature type="compositionally biased region" description="Polar residues" evidence="1">
    <location>
        <begin position="85"/>
        <end position="111"/>
    </location>
</feature>
<organism evidence="2 3">
    <name type="scientific">Cherax quadricarinatus</name>
    <name type="common">Australian red claw crayfish</name>
    <dbReference type="NCBI Taxonomy" id="27406"/>
    <lineage>
        <taxon>Eukaryota</taxon>
        <taxon>Metazoa</taxon>
        <taxon>Ecdysozoa</taxon>
        <taxon>Arthropoda</taxon>
        <taxon>Crustacea</taxon>
        <taxon>Multicrustacea</taxon>
        <taxon>Malacostraca</taxon>
        <taxon>Eumalacostraca</taxon>
        <taxon>Eucarida</taxon>
        <taxon>Decapoda</taxon>
        <taxon>Pleocyemata</taxon>
        <taxon>Astacidea</taxon>
        <taxon>Parastacoidea</taxon>
        <taxon>Parastacidae</taxon>
        <taxon>Cherax</taxon>
    </lineage>
</organism>
<gene>
    <name evidence="2" type="ORF">OTU49_002234</name>
</gene>
<dbReference type="EMBL" id="JARKIK010000030">
    <property type="protein sequence ID" value="KAK8741479.1"/>
    <property type="molecule type" value="Genomic_DNA"/>
</dbReference>
<keyword evidence="3" id="KW-1185">Reference proteome</keyword>
<feature type="compositionally biased region" description="Polar residues" evidence="1">
    <location>
        <begin position="59"/>
        <end position="69"/>
    </location>
</feature>
<feature type="compositionally biased region" description="Polar residues" evidence="1">
    <location>
        <begin position="173"/>
        <end position="186"/>
    </location>
</feature>
<feature type="compositionally biased region" description="Basic residues" evidence="1">
    <location>
        <begin position="193"/>
        <end position="204"/>
    </location>
</feature>
<dbReference type="AlphaFoldDB" id="A0AAW0XU11"/>
<feature type="compositionally biased region" description="Low complexity" evidence="1">
    <location>
        <begin position="21"/>
        <end position="45"/>
    </location>
</feature>
<proteinExistence type="predicted"/>
<evidence type="ECO:0000256" key="1">
    <source>
        <dbReference type="SAM" id="MobiDB-lite"/>
    </source>
</evidence>
<protein>
    <submittedName>
        <fullName evidence="2">Uncharacterized protein</fullName>
    </submittedName>
</protein>
<dbReference type="Proteomes" id="UP001445076">
    <property type="component" value="Unassembled WGS sequence"/>
</dbReference>
<feature type="region of interest" description="Disordered" evidence="1">
    <location>
        <begin position="1"/>
        <end position="204"/>
    </location>
</feature>
<sequence>FGTSTPSFGTTAVNPTSPFGSTNAFAATSPSSSFNPPTFAPTPNNKTGSGANLFGAQGASPSFVSSNNPAPSPSFGNAGAAGRFSTPQASTFGGATFNSDKNVTDKSSAFQFGQGANGTPSFPASPSTFGGGANPSTFAGATSPPTFAGVTSPTSFVAGPSATGTSGGPVFQFGSSNPPSFNAGNTASSVAPRRPRARVPRRHR</sequence>